<dbReference type="RefSeq" id="XP_001798949.1">
    <property type="nucleotide sequence ID" value="XM_001798897.1"/>
</dbReference>
<dbReference type="InParanoid" id="Q0UHX4"/>
<proteinExistence type="predicted"/>
<organism evidence="1 2">
    <name type="scientific">Phaeosphaeria nodorum (strain SN15 / ATCC MYA-4574 / FGSC 10173)</name>
    <name type="common">Glume blotch fungus</name>
    <name type="synonym">Parastagonospora nodorum</name>
    <dbReference type="NCBI Taxonomy" id="321614"/>
    <lineage>
        <taxon>Eukaryota</taxon>
        <taxon>Fungi</taxon>
        <taxon>Dikarya</taxon>
        <taxon>Ascomycota</taxon>
        <taxon>Pezizomycotina</taxon>
        <taxon>Dothideomycetes</taxon>
        <taxon>Pleosporomycetidae</taxon>
        <taxon>Pleosporales</taxon>
        <taxon>Pleosporineae</taxon>
        <taxon>Phaeosphaeriaceae</taxon>
        <taxon>Parastagonospora</taxon>
    </lineage>
</organism>
<evidence type="ECO:0000313" key="2">
    <source>
        <dbReference type="Proteomes" id="UP000001055"/>
    </source>
</evidence>
<dbReference type="AlphaFoldDB" id="Q0UHX4"/>
<accession>Q0UHX4</accession>
<evidence type="ECO:0000313" key="1">
    <source>
        <dbReference type="EMBL" id="EAT83808.1"/>
    </source>
</evidence>
<reference evidence="2" key="1">
    <citation type="journal article" date="2007" name="Plant Cell">
        <title>Dothideomycete-plant interactions illuminated by genome sequencing and EST analysis of the wheat pathogen Stagonospora nodorum.</title>
        <authorList>
            <person name="Hane J.K."/>
            <person name="Lowe R.G."/>
            <person name="Solomon P.S."/>
            <person name="Tan K.C."/>
            <person name="Schoch C.L."/>
            <person name="Spatafora J.W."/>
            <person name="Crous P.W."/>
            <person name="Kodira C."/>
            <person name="Birren B.W."/>
            <person name="Galagan J.E."/>
            <person name="Torriani S.F."/>
            <person name="McDonald B.A."/>
            <person name="Oliver R.P."/>
        </authorList>
    </citation>
    <scope>NUCLEOTIDE SEQUENCE [LARGE SCALE GENOMIC DNA]</scope>
    <source>
        <strain evidence="2">SN15 / ATCC MYA-4574 / FGSC 10173</strain>
    </source>
</reference>
<dbReference type="Proteomes" id="UP000001055">
    <property type="component" value="Unassembled WGS sequence"/>
</dbReference>
<sequence length="67" mass="7449">MFVPQSVGAQYALVRNDSLGQASDIAWYQWTMRLALRSPNDLIAVQGVLALGLFHDDRDRATEESAL</sequence>
<dbReference type="EMBL" id="CH445337">
    <property type="protein sequence ID" value="EAT83808.1"/>
    <property type="molecule type" value="Genomic_DNA"/>
</dbReference>
<name>Q0UHX4_PHANO</name>
<protein>
    <submittedName>
        <fullName evidence="1">Uncharacterized protein</fullName>
    </submittedName>
</protein>
<dbReference type="KEGG" id="pno:SNOG_08640"/>
<gene>
    <name evidence="1" type="ORF">SNOG_08640</name>
</gene>
<dbReference type="GeneID" id="5975848"/>